<proteinExistence type="predicted"/>
<keyword evidence="3" id="KW-1185">Reference proteome</keyword>
<reference evidence="2 3" key="1">
    <citation type="journal article" date="2009" name="Science">
        <title>Green evolution and dynamic adaptations revealed by genomes of the marine picoeukaryotes Micromonas.</title>
        <authorList>
            <person name="Worden A.Z."/>
            <person name="Lee J.H."/>
            <person name="Mock T."/>
            <person name="Rouze P."/>
            <person name="Simmons M.P."/>
            <person name="Aerts A.L."/>
            <person name="Allen A.E."/>
            <person name="Cuvelier M.L."/>
            <person name="Derelle E."/>
            <person name="Everett M.V."/>
            <person name="Foulon E."/>
            <person name="Grimwood J."/>
            <person name="Gundlach H."/>
            <person name="Henrissat B."/>
            <person name="Napoli C."/>
            <person name="McDonald S.M."/>
            <person name="Parker M.S."/>
            <person name="Rombauts S."/>
            <person name="Salamov A."/>
            <person name="Von Dassow P."/>
            <person name="Badger J.H."/>
            <person name="Coutinho P.M."/>
            <person name="Demir E."/>
            <person name="Dubchak I."/>
            <person name="Gentemann C."/>
            <person name="Eikrem W."/>
            <person name="Gready J.E."/>
            <person name="John U."/>
            <person name="Lanier W."/>
            <person name="Lindquist E.A."/>
            <person name="Lucas S."/>
            <person name="Mayer K.F."/>
            <person name="Moreau H."/>
            <person name="Not F."/>
            <person name="Otillar R."/>
            <person name="Panaud O."/>
            <person name="Pangilinan J."/>
            <person name="Paulsen I."/>
            <person name="Piegu B."/>
            <person name="Poliakov A."/>
            <person name="Robbens S."/>
            <person name="Schmutz J."/>
            <person name="Toulza E."/>
            <person name="Wyss T."/>
            <person name="Zelensky A."/>
            <person name="Zhou K."/>
            <person name="Armbrust E.V."/>
            <person name="Bhattacharya D."/>
            <person name="Goodenough U.W."/>
            <person name="Van de Peer Y."/>
            <person name="Grigoriev I.V."/>
        </authorList>
    </citation>
    <scope>NUCLEOTIDE SEQUENCE [LARGE SCALE GENOMIC DNA]</scope>
    <source>
        <strain evidence="2 3">CCMP1545</strain>
    </source>
</reference>
<evidence type="ECO:0000313" key="3">
    <source>
        <dbReference type="Proteomes" id="UP000001876"/>
    </source>
</evidence>
<protein>
    <submittedName>
        <fullName evidence="2">Predicted protein</fullName>
    </submittedName>
</protein>
<sequence length="280" mass="31069">MQFDFLFTPPPPPPPPPRPSPGAFFRATSHHRFLFVAAAAARNADRGEGVAVDEIADDLRPSDGSRGIILLSCKPSRYKFVRILFGSQHFQFRSQLRQLTKVVHRRTASSRRSIAHHRSSSVAPADVPKHRPWNHASKTPPSSFSRLTASTPMIPTTRRFNASNLTVVASSSPSVTCTTLFGSLFPFVPPRWFEVDAASADICGDEKDRGREAQGKYPRARRRSATTSRALDRGSHPRQKKAFRVFRGNARRRARAYSLRSRAVGRAGGRGGGRRGRYAP</sequence>
<feature type="region of interest" description="Disordered" evidence="1">
    <location>
        <begin position="107"/>
        <end position="149"/>
    </location>
</feature>
<gene>
    <name evidence="2" type="ORF">MICPUCDRAFT_57091</name>
</gene>
<dbReference type="AlphaFoldDB" id="C1MPY7"/>
<feature type="compositionally biased region" description="Basic residues" evidence="1">
    <location>
        <begin position="236"/>
        <end position="255"/>
    </location>
</feature>
<feature type="compositionally biased region" description="Basic residues" evidence="1">
    <location>
        <begin position="107"/>
        <end position="119"/>
    </location>
</feature>
<dbReference type="Proteomes" id="UP000001876">
    <property type="component" value="Unassembled WGS sequence"/>
</dbReference>
<evidence type="ECO:0000313" key="2">
    <source>
        <dbReference type="EMBL" id="EEH57981.1"/>
    </source>
</evidence>
<feature type="compositionally biased region" description="Pro residues" evidence="1">
    <location>
        <begin position="8"/>
        <end position="20"/>
    </location>
</feature>
<feature type="compositionally biased region" description="Polar residues" evidence="1">
    <location>
        <begin position="136"/>
        <end position="149"/>
    </location>
</feature>
<accession>C1MPY7</accession>
<dbReference type="RefSeq" id="XP_003058030.1">
    <property type="nucleotide sequence ID" value="XM_003057984.1"/>
</dbReference>
<name>C1MPY7_MICPC</name>
<dbReference type="GeneID" id="9683468"/>
<evidence type="ECO:0000256" key="1">
    <source>
        <dbReference type="SAM" id="MobiDB-lite"/>
    </source>
</evidence>
<feature type="region of interest" description="Disordered" evidence="1">
    <location>
        <begin position="1"/>
        <end position="22"/>
    </location>
</feature>
<dbReference type="EMBL" id="GG663738">
    <property type="protein sequence ID" value="EEH57981.1"/>
    <property type="molecule type" value="Genomic_DNA"/>
</dbReference>
<dbReference type="KEGG" id="mpp:MICPUCDRAFT_57091"/>
<organism evidence="3">
    <name type="scientific">Micromonas pusilla (strain CCMP1545)</name>
    <name type="common">Picoplanktonic green alga</name>
    <dbReference type="NCBI Taxonomy" id="564608"/>
    <lineage>
        <taxon>Eukaryota</taxon>
        <taxon>Viridiplantae</taxon>
        <taxon>Chlorophyta</taxon>
        <taxon>Mamiellophyceae</taxon>
        <taxon>Mamiellales</taxon>
        <taxon>Mamiellaceae</taxon>
        <taxon>Micromonas</taxon>
    </lineage>
</organism>
<feature type="compositionally biased region" description="Low complexity" evidence="1">
    <location>
        <begin position="256"/>
        <end position="265"/>
    </location>
</feature>
<feature type="region of interest" description="Disordered" evidence="1">
    <location>
        <begin position="206"/>
        <end position="280"/>
    </location>
</feature>